<dbReference type="CDD" id="cd08321">
    <property type="entry name" value="Pyrin_ASC-like"/>
    <property type="match status" value="1"/>
</dbReference>
<dbReference type="InterPro" id="IPR011029">
    <property type="entry name" value="DEATH-like_dom_sf"/>
</dbReference>
<dbReference type="InParanoid" id="A0A7N4PA19"/>
<evidence type="ECO:0000313" key="3">
    <source>
        <dbReference type="Proteomes" id="UP000007648"/>
    </source>
</evidence>
<reference evidence="2" key="2">
    <citation type="submission" date="2025-08" db="UniProtKB">
        <authorList>
            <consortium name="Ensembl"/>
        </authorList>
    </citation>
    <scope>IDENTIFICATION</scope>
</reference>
<dbReference type="Pfam" id="PF02758">
    <property type="entry name" value="PYRIN"/>
    <property type="match status" value="1"/>
</dbReference>
<keyword evidence="3" id="KW-1185">Reference proteome</keyword>
<organism evidence="2 3">
    <name type="scientific">Sarcophilus harrisii</name>
    <name type="common">Tasmanian devil</name>
    <name type="synonym">Sarcophilus laniarius</name>
    <dbReference type="NCBI Taxonomy" id="9305"/>
    <lineage>
        <taxon>Eukaryota</taxon>
        <taxon>Metazoa</taxon>
        <taxon>Chordata</taxon>
        <taxon>Craniata</taxon>
        <taxon>Vertebrata</taxon>
        <taxon>Euteleostomi</taxon>
        <taxon>Mammalia</taxon>
        <taxon>Metatheria</taxon>
        <taxon>Dasyuromorphia</taxon>
        <taxon>Dasyuridae</taxon>
        <taxon>Sarcophilus</taxon>
    </lineage>
</organism>
<dbReference type="AlphaFoldDB" id="A0A7N4PA19"/>
<protein>
    <recommendedName>
        <fullName evidence="1">Pyrin domain-containing protein</fullName>
    </recommendedName>
</protein>
<dbReference type="GeneTree" id="ENSGT01100000263754"/>
<feature type="domain" description="Pyrin" evidence="1">
    <location>
        <begin position="1"/>
        <end position="86"/>
    </location>
</feature>
<dbReference type="Ensembl" id="ENSSHAT00000045310.1">
    <property type="protein sequence ID" value="ENSSHAP00000034543.1"/>
    <property type="gene ID" value="ENSSHAG00000024198.1"/>
</dbReference>
<reference evidence="2" key="3">
    <citation type="submission" date="2025-09" db="UniProtKB">
        <authorList>
            <consortium name="Ensembl"/>
        </authorList>
    </citation>
    <scope>IDENTIFICATION</scope>
</reference>
<sequence length="120" mass="13671">FHLTSSLDELVEHELRKFKRKLYHIALKKCYKPIPWGKLEPAHCDDLAQMLVKYYGEKYALEVTLKVLKAIHQQDVADICHQLAVPFCHPSTLTNSHLFLGLDTVQKTSCLPGVETLLGT</sequence>
<dbReference type="PROSITE" id="PS50824">
    <property type="entry name" value="DAPIN"/>
    <property type="match status" value="1"/>
</dbReference>
<proteinExistence type="predicted"/>
<dbReference type="Proteomes" id="UP000007648">
    <property type="component" value="Unassembled WGS sequence"/>
</dbReference>
<dbReference type="SUPFAM" id="SSF47986">
    <property type="entry name" value="DEATH domain"/>
    <property type="match status" value="1"/>
</dbReference>
<name>A0A7N4PA19_SARHA</name>
<evidence type="ECO:0000259" key="1">
    <source>
        <dbReference type="PROSITE" id="PS50824"/>
    </source>
</evidence>
<accession>A0A7N4PA19</accession>
<dbReference type="Gene3D" id="1.10.533.10">
    <property type="entry name" value="Death Domain, Fas"/>
    <property type="match status" value="1"/>
</dbReference>
<evidence type="ECO:0000313" key="2">
    <source>
        <dbReference type="Ensembl" id="ENSSHAP00000034543.1"/>
    </source>
</evidence>
<reference evidence="2 3" key="1">
    <citation type="journal article" date="2011" name="Proc. Natl. Acad. Sci. U.S.A.">
        <title>Genetic diversity and population structure of the endangered marsupial Sarcophilus harrisii (Tasmanian devil).</title>
        <authorList>
            <person name="Miller W."/>
            <person name="Hayes V.M."/>
            <person name="Ratan A."/>
            <person name="Petersen D.C."/>
            <person name="Wittekindt N.E."/>
            <person name="Miller J."/>
            <person name="Walenz B."/>
            <person name="Knight J."/>
            <person name="Qi J."/>
            <person name="Zhao F."/>
            <person name="Wang Q."/>
            <person name="Bedoya-Reina O.C."/>
            <person name="Katiyar N."/>
            <person name="Tomsho L.P."/>
            <person name="Kasson L.M."/>
            <person name="Hardie R.A."/>
            <person name="Woodbridge P."/>
            <person name="Tindall E.A."/>
            <person name="Bertelsen M.F."/>
            <person name="Dixon D."/>
            <person name="Pyecroft S."/>
            <person name="Helgen K.M."/>
            <person name="Lesk A.M."/>
            <person name="Pringle T.H."/>
            <person name="Patterson N."/>
            <person name="Zhang Y."/>
            <person name="Kreiss A."/>
            <person name="Woods G.M."/>
            <person name="Jones M.E."/>
            <person name="Schuster S.C."/>
        </authorList>
    </citation>
    <scope>NUCLEOTIDE SEQUENCE [LARGE SCALE GENOMIC DNA]</scope>
</reference>
<dbReference type="InterPro" id="IPR004020">
    <property type="entry name" value="DAPIN"/>
</dbReference>
<dbReference type="SMART" id="SM01289">
    <property type="entry name" value="PYRIN"/>
    <property type="match status" value="1"/>
</dbReference>